<dbReference type="PROSITE" id="PS51379">
    <property type="entry name" value="4FE4S_FER_2"/>
    <property type="match status" value="2"/>
</dbReference>
<feature type="domain" description="4Fe-4S ferredoxin-type" evidence="4">
    <location>
        <begin position="504"/>
        <end position="533"/>
    </location>
</feature>
<evidence type="ECO:0000256" key="1">
    <source>
        <dbReference type="ARBA" id="ARBA00022723"/>
    </source>
</evidence>
<gene>
    <name evidence="5" type="ORF">ENV54_08015</name>
</gene>
<proteinExistence type="predicted"/>
<evidence type="ECO:0000256" key="2">
    <source>
        <dbReference type="ARBA" id="ARBA00023004"/>
    </source>
</evidence>
<accession>A0A7C4AS01</accession>
<dbReference type="Gene3D" id="3.30.70.20">
    <property type="match status" value="1"/>
</dbReference>
<feature type="domain" description="4Fe-4S ferredoxin-type" evidence="4">
    <location>
        <begin position="555"/>
        <end position="584"/>
    </location>
</feature>
<dbReference type="SUPFAM" id="SSF46548">
    <property type="entry name" value="alpha-helical ferredoxin"/>
    <property type="match status" value="1"/>
</dbReference>
<dbReference type="AlphaFoldDB" id="A0A7C4AS01"/>
<name>A0A7C4AS01_9BACT</name>
<dbReference type="PRINTS" id="PR00419">
    <property type="entry name" value="ADXRDTASE"/>
</dbReference>
<dbReference type="InterPro" id="IPR017900">
    <property type="entry name" value="4Fe4S_Fe_S_CS"/>
</dbReference>
<dbReference type="SUPFAM" id="SSF51971">
    <property type="entry name" value="Nucleotide-binding domain"/>
    <property type="match status" value="2"/>
</dbReference>
<evidence type="ECO:0000256" key="3">
    <source>
        <dbReference type="ARBA" id="ARBA00023014"/>
    </source>
</evidence>
<dbReference type="InterPro" id="IPR036188">
    <property type="entry name" value="FAD/NAD-bd_sf"/>
</dbReference>
<organism evidence="5">
    <name type="scientific">Desulfomonile tiedjei</name>
    <dbReference type="NCBI Taxonomy" id="2358"/>
    <lineage>
        <taxon>Bacteria</taxon>
        <taxon>Pseudomonadati</taxon>
        <taxon>Thermodesulfobacteriota</taxon>
        <taxon>Desulfomonilia</taxon>
        <taxon>Desulfomonilales</taxon>
        <taxon>Desulfomonilaceae</taxon>
        <taxon>Desulfomonile</taxon>
    </lineage>
</organism>
<dbReference type="InterPro" id="IPR023753">
    <property type="entry name" value="FAD/NAD-binding_dom"/>
</dbReference>
<dbReference type="GO" id="GO:0046872">
    <property type="term" value="F:metal ion binding"/>
    <property type="evidence" value="ECO:0007669"/>
    <property type="project" value="UniProtKB-KW"/>
</dbReference>
<dbReference type="Pfam" id="PF14691">
    <property type="entry name" value="Fer4_20"/>
    <property type="match status" value="1"/>
</dbReference>
<dbReference type="SUPFAM" id="SSF54862">
    <property type="entry name" value="4Fe-4S ferredoxins"/>
    <property type="match status" value="1"/>
</dbReference>
<dbReference type="GO" id="GO:0051536">
    <property type="term" value="F:iron-sulfur cluster binding"/>
    <property type="evidence" value="ECO:0007669"/>
    <property type="project" value="UniProtKB-KW"/>
</dbReference>
<dbReference type="InterPro" id="IPR028261">
    <property type="entry name" value="DPD_II"/>
</dbReference>
<dbReference type="Gene3D" id="1.10.1060.10">
    <property type="entry name" value="Alpha-helical ferredoxin"/>
    <property type="match status" value="1"/>
</dbReference>
<dbReference type="PROSITE" id="PS00198">
    <property type="entry name" value="4FE4S_FER_1"/>
    <property type="match status" value="1"/>
</dbReference>
<protein>
    <submittedName>
        <fullName evidence="5">4Fe-4S dicluster domain-containing protein</fullName>
    </submittedName>
</protein>
<dbReference type="InterPro" id="IPR009051">
    <property type="entry name" value="Helical_ferredxn"/>
</dbReference>
<reference evidence="5" key="1">
    <citation type="journal article" date="2020" name="mSystems">
        <title>Genome- and Community-Level Interaction Insights into Carbon Utilization and Element Cycling Functions of Hydrothermarchaeota in Hydrothermal Sediment.</title>
        <authorList>
            <person name="Zhou Z."/>
            <person name="Liu Y."/>
            <person name="Xu W."/>
            <person name="Pan J."/>
            <person name="Luo Z.H."/>
            <person name="Li M."/>
        </authorList>
    </citation>
    <scope>NUCLEOTIDE SEQUENCE [LARGE SCALE GENOMIC DNA]</scope>
    <source>
        <strain evidence="5">SpSt-769</strain>
    </source>
</reference>
<keyword evidence="3" id="KW-0411">Iron-sulfur</keyword>
<keyword evidence="1" id="KW-0479">Metal-binding</keyword>
<dbReference type="InterPro" id="IPR017896">
    <property type="entry name" value="4Fe4S_Fe-S-bd"/>
</dbReference>
<keyword evidence="2" id="KW-0408">Iron</keyword>
<dbReference type="PANTHER" id="PTHR42783">
    <property type="entry name" value="GLUTAMATE SYNTHASE [NADPH] SMALL CHAIN"/>
    <property type="match status" value="1"/>
</dbReference>
<dbReference type="Pfam" id="PF07992">
    <property type="entry name" value="Pyr_redox_2"/>
    <property type="match status" value="1"/>
</dbReference>
<dbReference type="GO" id="GO:0016491">
    <property type="term" value="F:oxidoreductase activity"/>
    <property type="evidence" value="ECO:0007669"/>
    <property type="project" value="InterPro"/>
</dbReference>
<dbReference type="PANTHER" id="PTHR42783:SF3">
    <property type="entry name" value="GLUTAMATE SYNTHASE [NADPH] SMALL CHAIN-RELATED"/>
    <property type="match status" value="1"/>
</dbReference>
<comment type="caution">
    <text evidence="5">The sequence shown here is derived from an EMBL/GenBank/DDBJ whole genome shotgun (WGS) entry which is preliminary data.</text>
</comment>
<dbReference type="Pfam" id="PF12838">
    <property type="entry name" value="Fer4_7"/>
    <property type="match status" value="1"/>
</dbReference>
<dbReference type="Gene3D" id="3.50.50.60">
    <property type="entry name" value="FAD/NAD(P)-binding domain"/>
    <property type="match status" value="2"/>
</dbReference>
<evidence type="ECO:0000259" key="4">
    <source>
        <dbReference type="PROSITE" id="PS51379"/>
    </source>
</evidence>
<dbReference type="Gene3D" id="3.40.50.720">
    <property type="entry name" value="NAD(P)-binding Rossmann-like Domain"/>
    <property type="match status" value="1"/>
</dbReference>
<sequence>MSNTKEGAEASPIEAKTQPDEAYYSLDPADLYYVGVNVPCQNACPALTNVPAYIRCLFEGRNERSYDINRIANLFPGVLGRICSRPCETKCRHGEPELGKPVGICHIKRSAADFRDPGPPAVTALGPSVGKSVCVIGAGPAGLAAAYDLRLAGFEVTILEALPEPGGMLRYGIPEFRLPRHILAGEIQWVVDHGVALRTGVRVGRDVALDELLNTFDAVLVAAGCYVSKPLDVPGEKLPGVYTGLRFVMDIATGAAPVLGKNVLVIGAGFTAFDCARLALRCGATNVSLCLRATEHDLRVTEEEVFETKREGVKILGLMASNRMIGANRLEAVEFLRTKPLELLPNGKRRVAPIPGSEFTVPCDAAIVAIGQGAEPLRSPGDTDPRGVLRVDAQTFRSSIPRLYAAGDYATGPTTVIEAIASGRKAAQRIAEDLGCNQTKQWAVKIQPSPITDRQRSWDYIPRMEMPTLMPVQARLTSPQAEVEQGLSVDASLEESKRCYLCYLHYEIDISRCIYCRYCLDVAPRDCIKLVKSIVLNEAGAVVGYEETKIWRDVNAVVIDNSRCIRCGECVRVCPVDCISVSKVELIQRTLPCGRN</sequence>
<dbReference type="EMBL" id="DTGT01000249">
    <property type="protein sequence ID" value="HGH61226.1"/>
    <property type="molecule type" value="Genomic_DNA"/>
</dbReference>
<evidence type="ECO:0000313" key="5">
    <source>
        <dbReference type="EMBL" id="HGH61226.1"/>
    </source>
</evidence>